<comment type="caution">
    <text evidence="2">The sequence shown here is derived from an EMBL/GenBank/DDBJ whole genome shotgun (WGS) entry which is preliminary data.</text>
</comment>
<gene>
    <name evidence="2" type="ORF">PLEPLA_LOCUS9409</name>
</gene>
<reference evidence="2" key="1">
    <citation type="submission" date="2020-03" db="EMBL/GenBank/DDBJ databases">
        <authorList>
            <person name="Weist P."/>
        </authorList>
    </citation>
    <scope>NUCLEOTIDE SEQUENCE</scope>
</reference>
<keyword evidence="1" id="KW-1133">Transmembrane helix</keyword>
<proteinExistence type="predicted"/>
<sequence length="99" mass="11307">MSSRGPYAHVLSTLCPVLACVMMKALSLHPYYQRRGQRKFTHYITQTPLLVRTETASQPAASCPVFFWHLQRSGGEEEKEEKERTCPPSLFTFDFSPPT</sequence>
<keyword evidence="3" id="KW-1185">Reference proteome</keyword>
<dbReference type="EMBL" id="CADEAL010000527">
    <property type="protein sequence ID" value="CAB1421523.1"/>
    <property type="molecule type" value="Genomic_DNA"/>
</dbReference>
<accession>A0A9N7TZA0</accession>
<evidence type="ECO:0000256" key="1">
    <source>
        <dbReference type="SAM" id="Phobius"/>
    </source>
</evidence>
<dbReference type="AlphaFoldDB" id="A0A9N7TZA0"/>
<name>A0A9N7TZA0_PLEPL</name>
<evidence type="ECO:0000313" key="2">
    <source>
        <dbReference type="EMBL" id="CAB1421523.1"/>
    </source>
</evidence>
<feature type="transmembrane region" description="Helical" evidence="1">
    <location>
        <begin position="6"/>
        <end position="26"/>
    </location>
</feature>
<keyword evidence="1" id="KW-0812">Transmembrane</keyword>
<protein>
    <submittedName>
        <fullName evidence="2">Uncharacterized protein</fullName>
    </submittedName>
</protein>
<dbReference type="Proteomes" id="UP001153269">
    <property type="component" value="Unassembled WGS sequence"/>
</dbReference>
<evidence type="ECO:0000313" key="3">
    <source>
        <dbReference type="Proteomes" id="UP001153269"/>
    </source>
</evidence>
<organism evidence="2 3">
    <name type="scientific">Pleuronectes platessa</name>
    <name type="common">European plaice</name>
    <dbReference type="NCBI Taxonomy" id="8262"/>
    <lineage>
        <taxon>Eukaryota</taxon>
        <taxon>Metazoa</taxon>
        <taxon>Chordata</taxon>
        <taxon>Craniata</taxon>
        <taxon>Vertebrata</taxon>
        <taxon>Euteleostomi</taxon>
        <taxon>Actinopterygii</taxon>
        <taxon>Neopterygii</taxon>
        <taxon>Teleostei</taxon>
        <taxon>Neoteleostei</taxon>
        <taxon>Acanthomorphata</taxon>
        <taxon>Carangaria</taxon>
        <taxon>Pleuronectiformes</taxon>
        <taxon>Pleuronectoidei</taxon>
        <taxon>Pleuronectidae</taxon>
        <taxon>Pleuronectes</taxon>
    </lineage>
</organism>
<keyword evidence="1" id="KW-0472">Membrane</keyword>